<evidence type="ECO:0000313" key="2">
    <source>
        <dbReference type="Proteomes" id="UP000183567"/>
    </source>
</evidence>
<dbReference type="EMBL" id="LVVM01000895">
    <property type="protein sequence ID" value="OJA19759.1"/>
    <property type="molecule type" value="Genomic_DNA"/>
</dbReference>
<proteinExistence type="predicted"/>
<comment type="caution">
    <text evidence="1">The sequence shown here is derived from an EMBL/GenBank/DDBJ whole genome shotgun (WGS) entry which is preliminary data.</text>
</comment>
<evidence type="ECO:0000313" key="1">
    <source>
        <dbReference type="EMBL" id="OJA19759.1"/>
    </source>
</evidence>
<name>A0A1J8QGH3_9AGAM</name>
<accession>A0A1J8QGH3</accession>
<sequence length="138" mass="15539">MLSILRPSRKYTVSLISDIVRSCKRLIDLHCPLLLDSAAWTHLSNLPTLVKLTIEEQDSDSAVLDEDNLNLAPFLNVTTLRFVVKTATDLIEVMQRSEFPSLNSFCMIVDILLWEEVEQLFRALSRCGGEQVLDSTGS</sequence>
<organism evidence="1 2">
    <name type="scientific">Rhizopogon vesiculosus</name>
    <dbReference type="NCBI Taxonomy" id="180088"/>
    <lineage>
        <taxon>Eukaryota</taxon>
        <taxon>Fungi</taxon>
        <taxon>Dikarya</taxon>
        <taxon>Basidiomycota</taxon>
        <taxon>Agaricomycotina</taxon>
        <taxon>Agaricomycetes</taxon>
        <taxon>Agaricomycetidae</taxon>
        <taxon>Boletales</taxon>
        <taxon>Suillineae</taxon>
        <taxon>Rhizopogonaceae</taxon>
        <taxon>Rhizopogon</taxon>
    </lineage>
</organism>
<dbReference type="Proteomes" id="UP000183567">
    <property type="component" value="Unassembled WGS sequence"/>
</dbReference>
<gene>
    <name evidence="1" type="ORF">AZE42_06782</name>
</gene>
<reference evidence="1 2" key="1">
    <citation type="submission" date="2016-03" db="EMBL/GenBank/DDBJ databases">
        <title>Comparative genomics of the ectomycorrhizal sister species Rhizopogon vinicolor and Rhizopogon vesiculosus (Basidiomycota: Boletales) reveals a divergence of the mating type B locus.</title>
        <authorList>
            <person name="Mujic A.B."/>
            <person name="Kuo A."/>
            <person name="Tritt A."/>
            <person name="Lipzen A."/>
            <person name="Chen C."/>
            <person name="Johnson J."/>
            <person name="Sharma A."/>
            <person name="Barry K."/>
            <person name="Grigoriev I.V."/>
            <person name="Spatafora J.W."/>
        </authorList>
    </citation>
    <scope>NUCLEOTIDE SEQUENCE [LARGE SCALE GENOMIC DNA]</scope>
    <source>
        <strain evidence="1 2">AM-OR11-056</strain>
    </source>
</reference>
<dbReference type="AlphaFoldDB" id="A0A1J8QGH3"/>
<dbReference type="OrthoDB" id="10574692at2759"/>
<keyword evidence="2" id="KW-1185">Reference proteome</keyword>
<protein>
    <submittedName>
        <fullName evidence="1">Uncharacterized protein</fullName>
    </submittedName>
</protein>